<dbReference type="PANTHER" id="PTHR30572:SF4">
    <property type="entry name" value="ABC TRANSPORTER PERMEASE YTRF"/>
    <property type="match status" value="1"/>
</dbReference>
<evidence type="ECO:0000259" key="8">
    <source>
        <dbReference type="Pfam" id="PF02687"/>
    </source>
</evidence>
<dbReference type="PANTHER" id="PTHR30572">
    <property type="entry name" value="MEMBRANE COMPONENT OF TRANSPORTER-RELATED"/>
    <property type="match status" value="1"/>
</dbReference>
<dbReference type="InterPro" id="IPR003838">
    <property type="entry name" value="ABC3_permease_C"/>
</dbReference>
<evidence type="ECO:0000256" key="7">
    <source>
        <dbReference type="SAM" id="Phobius"/>
    </source>
</evidence>
<keyword evidence="2" id="KW-1003">Cell membrane</keyword>
<keyword evidence="3 7" id="KW-0812">Transmembrane</keyword>
<gene>
    <name evidence="10" type="ORF">J8C06_09015</name>
</gene>
<protein>
    <submittedName>
        <fullName evidence="10">ABC transporter permease</fullName>
    </submittedName>
</protein>
<proteinExistence type="inferred from homology"/>
<keyword evidence="4 7" id="KW-1133">Transmembrane helix</keyword>
<evidence type="ECO:0000256" key="4">
    <source>
        <dbReference type="ARBA" id="ARBA00022989"/>
    </source>
</evidence>
<feature type="transmembrane region" description="Helical" evidence="7">
    <location>
        <begin position="376"/>
        <end position="396"/>
    </location>
</feature>
<feature type="transmembrane region" description="Helical" evidence="7">
    <location>
        <begin position="287"/>
        <end position="315"/>
    </location>
</feature>
<evidence type="ECO:0000256" key="2">
    <source>
        <dbReference type="ARBA" id="ARBA00022475"/>
    </source>
</evidence>
<evidence type="ECO:0000256" key="1">
    <source>
        <dbReference type="ARBA" id="ARBA00004651"/>
    </source>
</evidence>
<comment type="similarity">
    <text evidence="6">Belongs to the ABC-4 integral membrane protein family.</text>
</comment>
<feature type="transmembrane region" description="Helical" evidence="7">
    <location>
        <begin position="27"/>
        <end position="47"/>
    </location>
</feature>
<feature type="domain" description="ABC3 transporter permease C-terminal" evidence="8">
    <location>
        <begin position="295"/>
        <end position="406"/>
    </location>
</feature>
<evidence type="ECO:0000313" key="10">
    <source>
        <dbReference type="EMBL" id="QUW02486.1"/>
    </source>
</evidence>
<reference evidence="10 11" key="1">
    <citation type="submission" date="2021-03" db="EMBL/GenBank/DDBJ databases">
        <title>Genomic and phenotypic characterization of Chloracidobacterium isolates provides evidence for multiple species.</title>
        <authorList>
            <person name="Saini M.K."/>
            <person name="Costas A.M.G."/>
            <person name="Tank M."/>
            <person name="Bryant D.A."/>
        </authorList>
    </citation>
    <scope>NUCLEOTIDE SEQUENCE [LARGE SCALE GENOMIC DNA]</scope>
    <source>
        <strain evidence="10 11">BV2-C</strain>
    </source>
</reference>
<evidence type="ECO:0000259" key="9">
    <source>
        <dbReference type="Pfam" id="PF12704"/>
    </source>
</evidence>
<keyword evidence="11" id="KW-1185">Reference proteome</keyword>
<dbReference type="Proteomes" id="UP000676506">
    <property type="component" value="Chromosome 1"/>
</dbReference>
<comment type="subcellular location">
    <subcellularLocation>
        <location evidence="1">Cell membrane</location>
        <topology evidence="1">Multi-pass membrane protein</topology>
    </subcellularLocation>
</comment>
<name>A0ABX8B684_9BACT</name>
<evidence type="ECO:0000256" key="6">
    <source>
        <dbReference type="ARBA" id="ARBA00038076"/>
    </source>
</evidence>
<feature type="transmembrane region" description="Helical" evidence="7">
    <location>
        <begin position="336"/>
        <end position="364"/>
    </location>
</feature>
<dbReference type="InterPro" id="IPR050250">
    <property type="entry name" value="Macrolide_Exporter_MacB"/>
</dbReference>
<evidence type="ECO:0000256" key="5">
    <source>
        <dbReference type="ARBA" id="ARBA00023136"/>
    </source>
</evidence>
<keyword evidence="5 7" id="KW-0472">Membrane</keyword>
<sequence>MSTGAMPFREAVRLAVEALRAHKLRSFLTLLGVVFGVMTVVAVAAVIEGMNIYVAQTMEDEFGANTIILDRYGIVLGLDEWLRVQKNKIITLDDYRDLRERANLAQEMGIRLDQSIPYLRQGGTELTNVSVIGYSPTIPAMGAGNISVEDGRFIVESDDENRANVVFVGYKIREKLFGGANPVGREIRILGEPFRIIGVSKELGSFLGNDRDTFIVVPPSVHLRMFGPRQSLAIVLQPKPGVTLEALEDQVRGIMRARHHLRPEQRDDFAFIGADALKDLWRNLTGMIAVVALGVVSISLVVGGIVIMNIMMVAVTERTREIGIRKSLGARRWDILSQFLVESSLLSGTGGVLGLAIAWVGLVIAGQFGLPFAMPIWAVVLALVVSTGVGLIFGIYPAYRAANLDPIVALRNE</sequence>
<dbReference type="RefSeq" id="WP_211428376.1">
    <property type="nucleotide sequence ID" value="NZ_CP072648.1"/>
</dbReference>
<evidence type="ECO:0000313" key="11">
    <source>
        <dbReference type="Proteomes" id="UP000676506"/>
    </source>
</evidence>
<evidence type="ECO:0000256" key="3">
    <source>
        <dbReference type="ARBA" id="ARBA00022692"/>
    </source>
</evidence>
<accession>A0ABX8B684</accession>
<feature type="domain" description="MacB-like periplasmic core" evidence="9">
    <location>
        <begin position="26"/>
        <end position="253"/>
    </location>
</feature>
<dbReference type="EMBL" id="CP072648">
    <property type="protein sequence ID" value="QUW02486.1"/>
    <property type="molecule type" value="Genomic_DNA"/>
</dbReference>
<organism evidence="10 11">
    <name type="scientific">Chloracidobacterium validum</name>
    <dbReference type="NCBI Taxonomy" id="2821543"/>
    <lineage>
        <taxon>Bacteria</taxon>
        <taxon>Pseudomonadati</taxon>
        <taxon>Acidobacteriota</taxon>
        <taxon>Terriglobia</taxon>
        <taxon>Terriglobales</taxon>
        <taxon>Acidobacteriaceae</taxon>
        <taxon>Chloracidobacterium</taxon>
    </lineage>
</organism>
<dbReference type="Pfam" id="PF02687">
    <property type="entry name" value="FtsX"/>
    <property type="match status" value="1"/>
</dbReference>
<dbReference type="InterPro" id="IPR025857">
    <property type="entry name" value="MacB_PCD"/>
</dbReference>
<dbReference type="Pfam" id="PF12704">
    <property type="entry name" value="MacB_PCD"/>
    <property type="match status" value="1"/>
</dbReference>